<evidence type="ECO:0000313" key="13">
    <source>
        <dbReference type="Proteomes" id="UP000237749"/>
    </source>
</evidence>
<comment type="similarity">
    <text evidence="3">In the N-terminal section; belongs to the NADH:flavin oxidoreductase/NADH oxidase family.</text>
</comment>
<dbReference type="AlphaFoldDB" id="A0A2S6HPM4"/>
<organism evidence="12 13">
    <name type="scientific">Lacrimispora xylanisolvens</name>
    <dbReference type="NCBI Taxonomy" id="384636"/>
    <lineage>
        <taxon>Bacteria</taxon>
        <taxon>Bacillati</taxon>
        <taxon>Bacillota</taxon>
        <taxon>Clostridia</taxon>
        <taxon>Lachnospirales</taxon>
        <taxon>Lachnospiraceae</taxon>
        <taxon>Lacrimispora</taxon>
    </lineage>
</organism>
<dbReference type="PANTHER" id="PTHR42917">
    <property type="entry name" value="2,4-DIENOYL-COA REDUCTASE"/>
    <property type="match status" value="1"/>
</dbReference>
<dbReference type="SUPFAM" id="SSF51395">
    <property type="entry name" value="FMN-linked oxidoreductases"/>
    <property type="match status" value="1"/>
</dbReference>
<keyword evidence="9" id="KW-0411">Iron-sulfur</keyword>
<dbReference type="GO" id="GO:0016491">
    <property type="term" value="F:oxidoreductase activity"/>
    <property type="evidence" value="ECO:0007669"/>
    <property type="project" value="UniProtKB-KW"/>
</dbReference>
<dbReference type="InterPro" id="IPR013785">
    <property type="entry name" value="Aldolase_TIM"/>
</dbReference>
<keyword evidence="5" id="KW-0288">FMN</keyword>
<dbReference type="Pfam" id="PF00724">
    <property type="entry name" value="Oxidored_FMN"/>
    <property type="match status" value="1"/>
</dbReference>
<keyword evidence="4" id="KW-0285">Flavoprotein</keyword>
<evidence type="ECO:0000259" key="10">
    <source>
        <dbReference type="Pfam" id="PF00724"/>
    </source>
</evidence>
<evidence type="ECO:0000256" key="9">
    <source>
        <dbReference type="ARBA" id="ARBA00023014"/>
    </source>
</evidence>
<dbReference type="CDD" id="cd02803">
    <property type="entry name" value="OYE_like_FMN_family"/>
    <property type="match status" value="1"/>
</dbReference>
<dbReference type="Pfam" id="PF07992">
    <property type="entry name" value="Pyr_redox_2"/>
    <property type="match status" value="1"/>
</dbReference>
<feature type="domain" description="FAD/NAD(P)-binding" evidence="11">
    <location>
        <begin position="385"/>
        <end position="614"/>
    </location>
</feature>
<evidence type="ECO:0000256" key="1">
    <source>
        <dbReference type="ARBA" id="ARBA00001917"/>
    </source>
</evidence>
<protein>
    <submittedName>
        <fullName evidence="12">2,4-dienoyl-CoA reductase-like NADH-dependent reductase (Old Yellow Enzyme family)</fullName>
    </submittedName>
</protein>
<comment type="cofactor">
    <cofactor evidence="2">
        <name>[4Fe-4S] cluster</name>
        <dbReference type="ChEBI" id="CHEBI:49883"/>
    </cofactor>
</comment>
<accession>A0A2S6HPM4</accession>
<dbReference type="InterPro" id="IPR051793">
    <property type="entry name" value="NADH:flavin_oxidoreductase"/>
</dbReference>
<sequence length="645" mass="70494">MNYEILNTPFSIGNMIVKNRIAMAPMGLNSGHIDGTIADDEIDYFEERAKGGTGLIIMGCQFLTQELAQGSMEGYLDNTYVIPQLTTLVEAVHRYGTKICAQLSCGTGKNAFPNMLNGKAPVSSSAIPSMFDPNLMCRELTVEEIRTIMKQFSYSAKVLKDAGFDAIEVHGHAGYLIDQFMSEIWNKRTDEYGGTPENRMRFAVEIVQSIREAVGPDMPILFRMAVKHNFEGGRTFEETIPLMQELEKAGVDALDIDSGSYENIDYIFPPAYLGDACMADVCEVARKAVKIPLLNAGNHTPETAVQLIESGNADFVLMGRPLIAEPEMANKILTDRRDEVRPCIRCNDDCIGRILTRLTKISCSVNPATGFEKRFKLEKVDKQQHVVVIGGGPGGMEAARTAALMGHKVDLFEKESDLGGQLRSAATPPFKSQLRELITWYKRQLELTGVAVHVNTEIGEDDLVFEKADAIIVATGAIPMMPPIKGIERAINVLEAHLDENKLKGEKIIYCGGGLSSCDSALETALKGKKVAIIEMLDEVAAGDHMINKASLIPMLLENKVELYTGHKVLEITAEGVRAMGKDGKEVFLEGNTVVASFGMLPNNETAKAIDAKYHNKVRLIGDCTKVGKVGGAVRSGMYAAMSLR</sequence>
<dbReference type="OrthoDB" id="9772736at2"/>
<evidence type="ECO:0000256" key="7">
    <source>
        <dbReference type="ARBA" id="ARBA00023002"/>
    </source>
</evidence>
<evidence type="ECO:0000259" key="11">
    <source>
        <dbReference type="Pfam" id="PF07992"/>
    </source>
</evidence>
<evidence type="ECO:0000313" key="12">
    <source>
        <dbReference type="EMBL" id="PPK79380.1"/>
    </source>
</evidence>
<dbReference type="Proteomes" id="UP000237749">
    <property type="component" value="Unassembled WGS sequence"/>
</dbReference>
<dbReference type="SUPFAM" id="SSF51905">
    <property type="entry name" value="FAD/NAD(P)-binding domain"/>
    <property type="match status" value="1"/>
</dbReference>
<dbReference type="Gene3D" id="3.40.50.720">
    <property type="entry name" value="NAD(P)-binding Rossmann-like Domain"/>
    <property type="match status" value="1"/>
</dbReference>
<gene>
    <name evidence="12" type="ORF">BXY41_11099</name>
</gene>
<dbReference type="EMBL" id="PTJA01000010">
    <property type="protein sequence ID" value="PPK79380.1"/>
    <property type="molecule type" value="Genomic_DNA"/>
</dbReference>
<dbReference type="InterPro" id="IPR001155">
    <property type="entry name" value="OxRdtase_FMN_N"/>
</dbReference>
<evidence type="ECO:0000256" key="5">
    <source>
        <dbReference type="ARBA" id="ARBA00022643"/>
    </source>
</evidence>
<name>A0A2S6HPM4_9FIRM</name>
<comment type="cofactor">
    <cofactor evidence="1">
        <name>FMN</name>
        <dbReference type="ChEBI" id="CHEBI:58210"/>
    </cofactor>
</comment>
<dbReference type="Gene3D" id="3.20.20.70">
    <property type="entry name" value="Aldolase class I"/>
    <property type="match status" value="1"/>
</dbReference>
<dbReference type="Gene3D" id="3.50.50.60">
    <property type="entry name" value="FAD/NAD(P)-binding domain"/>
    <property type="match status" value="1"/>
</dbReference>
<keyword evidence="8" id="KW-0408">Iron</keyword>
<dbReference type="RefSeq" id="WP_104438252.1">
    <property type="nucleotide sequence ID" value="NZ_PTJA01000010.1"/>
</dbReference>
<dbReference type="GO" id="GO:0051536">
    <property type="term" value="F:iron-sulfur cluster binding"/>
    <property type="evidence" value="ECO:0007669"/>
    <property type="project" value="UniProtKB-KW"/>
</dbReference>
<dbReference type="PANTHER" id="PTHR42917:SF2">
    <property type="entry name" value="2,4-DIENOYL-COA REDUCTASE [(2E)-ENOYL-COA-PRODUCING]"/>
    <property type="match status" value="1"/>
</dbReference>
<dbReference type="PRINTS" id="PR00368">
    <property type="entry name" value="FADPNR"/>
</dbReference>
<evidence type="ECO:0000256" key="3">
    <source>
        <dbReference type="ARBA" id="ARBA00011048"/>
    </source>
</evidence>
<comment type="caution">
    <text evidence="12">The sequence shown here is derived from an EMBL/GenBank/DDBJ whole genome shotgun (WGS) entry which is preliminary data.</text>
</comment>
<dbReference type="GO" id="GO:0010181">
    <property type="term" value="F:FMN binding"/>
    <property type="evidence" value="ECO:0007669"/>
    <property type="project" value="InterPro"/>
</dbReference>
<keyword evidence="7" id="KW-0560">Oxidoreductase</keyword>
<reference evidence="12 13" key="1">
    <citation type="submission" date="2018-02" db="EMBL/GenBank/DDBJ databases">
        <title>Genomic Encyclopedia of Archaeal and Bacterial Type Strains, Phase II (KMG-II): from individual species to whole genera.</title>
        <authorList>
            <person name="Goeker M."/>
        </authorList>
    </citation>
    <scope>NUCLEOTIDE SEQUENCE [LARGE SCALE GENOMIC DNA]</scope>
    <source>
        <strain evidence="12 13">DSM 3808</strain>
    </source>
</reference>
<proteinExistence type="inferred from homology"/>
<keyword evidence="13" id="KW-1185">Reference proteome</keyword>
<dbReference type="InterPro" id="IPR023753">
    <property type="entry name" value="FAD/NAD-binding_dom"/>
</dbReference>
<keyword evidence="6" id="KW-0479">Metal-binding</keyword>
<evidence type="ECO:0000256" key="8">
    <source>
        <dbReference type="ARBA" id="ARBA00023004"/>
    </source>
</evidence>
<dbReference type="PRINTS" id="PR00469">
    <property type="entry name" value="PNDRDTASEII"/>
</dbReference>
<evidence type="ECO:0000256" key="2">
    <source>
        <dbReference type="ARBA" id="ARBA00001966"/>
    </source>
</evidence>
<dbReference type="InterPro" id="IPR036188">
    <property type="entry name" value="FAD/NAD-bd_sf"/>
</dbReference>
<evidence type="ECO:0000256" key="4">
    <source>
        <dbReference type="ARBA" id="ARBA00022630"/>
    </source>
</evidence>
<feature type="domain" description="NADH:flavin oxidoreductase/NADH oxidase N-terminal" evidence="10">
    <location>
        <begin position="8"/>
        <end position="338"/>
    </location>
</feature>
<dbReference type="GO" id="GO:0046872">
    <property type="term" value="F:metal ion binding"/>
    <property type="evidence" value="ECO:0007669"/>
    <property type="project" value="UniProtKB-KW"/>
</dbReference>
<evidence type="ECO:0000256" key="6">
    <source>
        <dbReference type="ARBA" id="ARBA00022723"/>
    </source>
</evidence>